<feature type="compositionally biased region" description="Polar residues" evidence="1">
    <location>
        <begin position="251"/>
        <end position="264"/>
    </location>
</feature>
<sequence length="403" mass="46067">MRKGKKIYLLGLASIVMIYVLCLHSLPLQAKDAKVELVDKLESNTAFHWGTDCLVWIVHYPEDIVDPWVSIEASRQGLGKEEREAYRQAFVKDLKMKECEPFLMTIYNFGTKPLDLKPLSKHLFMLLNGKKISLSAYDSKFDEPISGILQGLIFFPKVDSKDFTITLTGISPRDMFFSFDSSKLQNEDIKVTRSTEETGKLPSQSKPVAKVQPKQYSGSDEVVVKLPSSEEKSEQKKEDSSMKQNEPIEPSDNSLDSEGKSNASEGFPPSPAPDPLLKAQETKHVESEMDLKLKEMLQDAERETSLSKEDVVTLFVESWVNGDLDTMYSLLDSTTKERYSTKDFREIAMESNIRWAFKDGYNITWIDETKAKVSGIQKLLLVKVERSKVVRLVQERRRWRVVW</sequence>
<evidence type="ECO:0000313" key="3">
    <source>
        <dbReference type="EMBL" id="SIN74242.1"/>
    </source>
</evidence>
<feature type="region of interest" description="Disordered" evidence="1">
    <location>
        <begin position="188"/>
        <end position="277"/>
    </location>
</feature>
<feature type="compositionally biased region" description="Basic and acidic residues" evidence="1">
    <location>
        <begin position="228"/>
        <end position="241"/>
    </location>
</feature>
<proteinExistence type="predicted"/>
<protein>
    <submittedName>
        <fullName evidence="3">Uncharacterized protein</fullName>
    </submittedName>
</protein>
<evidence type="ECO:0000256" key="2">
    <source>
        <dbReference type="SAM" id="Phobius"/>
    </source>
</evidence>
<accession>A0ABY1JEQ1</accession>
<reference evidence="3 4" key="1">
    <citation type="submission" date="2016-11" db="EMBL/GenBank/DDBJ databases">
        <authorList>
            <person name="Varghese N."/>
            <person name="Submissions S."/>
        </authorList>
    </citation>
    <scope>NUCLEOTIDE SEQUENCE [LARGE SCALE GENOMIC DNA]</scope>
    <source>
        <strain evidence="3 4">DSM 20664</strain>
    </source>
</reference>
<evidence type="ECO:0000313" key="4">
    <source>
        <dbReference type="Proteomes" id="UP000185093"/>
    </source>
</evidence>
<comment type="caution">
    <text evidence="3">The sequence shown here is derived from an EMBL/GenBank/DDBJ whole genome shotgun (WGS) entry which is preliminary data.</text>
</comment>
<keyword evidence="2" id="KW-1133">Transmembrane helix</keyword>
<keyword evidence="4" id="KW-1185">Reference proteome</keyword>
<feature type="compositionally biased region" description="Basic and acidic residues" evidence="1">
    <location>
        <begin position="188"/>
        <end position="199"/>
    </location>
</feature>
<keyword evidence="2" id="KW-0472">Membrane</keyword>
<dbReference type="Proteomes" id="UP000185093">
    <property type="component" value="Unassembled WGS sequence"/>
</dbReference>
<organism evidence="3 4">
    <name type="scientific">Acetomicrobium flavidum</name>
    <dbReference type="NCBI Taxonomy" id="49896"/>
    <lineage>
        <taxon>Bacteria</taxon>
        <taxon>Thermotogati</taxon>
        <taxon>Synergistota</taxon>
        <taxon>Synergistia</taxon>
        <taxon>Synergistales</taxon>
        <taxon>Acetomicrobiaceae</taxon>
        <taxon>Acetomicrobium</taxon>
    </lineage>
</organism>
<feature type="transmembrane region" description="Helical" evidence="2">
    <location>
        <begin position="7"/>
        <end position="26"/>
    </location>
</feature>
<name>A0ABY1JEQ1_9BACT</name>
<evidence type="ECO:0000256" key="1">
    <source>
        <dbReference type="SAM" id="MobiDB-lite"/>
    </source>
</evidence>
<dbReference type="EMBL" id="FSQZ01000001">
    <property type="protein sequence ID" value="SIN74242.1"/>
    <property type="molecule type" value="Genomic_DNA"/>
</dbReference>
<keyword evidence="2" id="KW-0812">Transmembrane</keyword>
<gene>
    <name evidence="3" type="ORF">SAMN05444368_1646</name>
</gene>